<organism evidence="4 5">
    <name type="scientific">Ataeniobius toweri</name>
    <dbReference type="NCBI Taxonomy" id="208326"/>
    <lineage>
        <taxon>Eukaryota</taxon>
        <taxon>Metazoa</taxon>
        <taxon>Chordata</taxon>
        <taxon>Craniata</taxon>
        <taxon>Vertebrata</taxon>
        <taxon>Euteleostomi</taxon>
        <taxon>Actinopterygii</taxon>
        <taxon>Neopterygii</taxon>
        <taxon>Teleostei</taxon>
        <taxon>Neoteleostei</taxon>
        <taxon>Acanthomorphata</taxon>
        <taxon>Ovalentaria</taxon>
        <taxon>Atherinomorphae</taxon>
        <taxon>Cyprinodontiformes</taxon>
        <taxon>Goodeidae</taxon>
        <taxon>Ataeniobius</taxon>
    </lineage>
</organism>
<accession>A0ABU7BZG4</accession>
<keyword evidence="3" id="KW-0472">Membrane</keyword>
<comment type="similarity">
    <text evidence="1">Belongs to the short-chain dehydrogenases/reductases (SDR) family.</text>
</comment>
<dbReference type="SUPFAM" id="SSF51735">
    <property type="entry name" value="NAD(P)-binding Rossmann-fold domains"/>
    <property type="match status" value="1"/>
</dbReference>
<dbReference type="Gene3D" id="3.40.50.720">
    <property type="entry name" value="NAD(P)-binding Rossmann-like Domain"/>
    <property type="match status" value="1"/>
</dbReference>
<evidence type="ECO:0008006" key="6">
    <source>
        <dbReference type="Google" id="ProtNLM"/>
    </source>
</evidence>
<proteinExistence type="inferred from homology"/>
<comment type="caution">
    <text evidence="4">The sequence shown here is derived from an EMBL/GenBank/DDBJ whole genome shotgun (WGS) entry which is preliminary data.</text>
</comment>
<dbReference type="InterPro" id="IPR036291">
    <property type="entry name" value="NAD(P)-bd_dom_sf"/>
</dbReference>
<name>A0ABU7BZG4_9TELE</name>
<reference evidence="4 5" key="1">
    <citation type="submission" date="2021-07" db="EMBL/GenBank/DDBJ databases">
        <authorList>
            <person name="Palmer J.M."/>
        </authorList>
    </citation>
    <scope>NUCLEOTIDE SEQUENCE [LARGE SCALE GENOMIC DNA]</scope>
    <source>
        <strain evidence="4 5">AT_MEX2019</strain>
        <tissue evidence="4">Muscle</tissue>
    </source>
</reference>
<evidence type="ECO:0000313" key="5">
    <source>
        <dbReference type="Proteomes" id="UP001345963"/>
    </source>
</evidence>
<keyword evidence="3" id="KW-1133">Transmembrane helix</keyword>
<keyword evidence="5" id="KW-1185">Reference proteome</keyword>
<feature type="transmembrane region" description="Helical" evidence="3">
    <location>
        <begin position="16"/>
        <end position="36"/>
    </location>
</feature>
<protein>
    <recommendedName>
        <fullName evidence="6">Dehydrogenase</fullName>
    </recommendedName>
</protein>
<keyword evidence="2" id="KW-0560">Oxidoreductase</keyword>
<evidence type="ECO:0000256" key="2">
    <source>
        <dbReference type="ARBA" id="ARBA00023002"/>
    </source>
</evidence>
<sequence>MQNYADVLKEFVERHATGLTVAAVAGIGILGLRRWMAGGVCRSKVRLDGKTVLITGANTGIGKETAMDMAQRG</sequence>
<dbReference type="PANTHER" id="PTHR43157:SF26">
    <property type="entry name" value="RETINOL DEHYDROGENASE-LIKE"/>
    <property type="match status" value="1"/>
</dbReference>
<dbReference type="Proteomes" id="UP001345963">
    <property type="component" value="Unassembled WGS sequence"/>
</dbReference>
<evidence type="ECO:0000256" key="3">
    <source>
        <dbReference type="SAM" id="Phobius"/>
    </source>
</evidence>
<evidence type="ECO:0000313" key="4">
    <source>
        <dbReference type="EMBL" id="MED6255862.1"/>
    </source>
</evidence>
<keyword evidence="3" id="KW-0812">Transmembrane</keyword>
<evidence type="ECO:0000256" key="1">
    <source>
        <dbReference type="ARBA" id="ARBA00006484"/>
    </source>
</evidence>
<dbReference type="PANTHER" id="PTHR43157">
    <property type="entry name" value="PHOSPHATIDYLINOSITOL-GLYCAN BIOSYNTHESIS CLASS F PROTEIN-RELATED"/>
    <property type="match status" value="1"/>
</dbReference>
<gene>
    <name evidence="4" type="ORF">ATANTOWER_016011</name>
</gene>
<dbReference type="EMBL" id="JAHUTI010072157">
    <property type="protein sequence ID" value="MED6255862.1"/>
    <property type="molecule type" value="Genomic_DNA"/>
</dbReference>